<dbReference type="AlphaFoldDB" id="A0A3P1YUG2"/>
<dbReference type="Proteomes" id="UP000279860">
    <property type="component" value="Unassembled WGS sequence"/>
</dbReference>
<sequence>MASQNERLAESLIQLKKLQESHILVVSSGELTRTHQERLVANGFLQEIMKGWYVISRPEDRGDTSSFYVSYWDFINKYLYSRFKESWTLSPEQSLLLYSGNKVIPDQLIVRSPLGGNNKQNLIYDKSIFVLRTSLPMMIYKEKEHGLNIYSIHEALVMCSPSFFQNSPIEAKVCLSMIDNSRDIIKILLSNGYSSRAGKVAGALLAVGKEDFAKEIVQTMKDSGYRTKVENPFNTSIEPIHQIERSPYISRIKFMWKQMRETVVKEFPNEDSKKIKTPDQILKSIEENYKLDAYHSLSIEGYKVSDELIERVRSGQWDIEQKEDHNTRDALAARGYYLAFLEVKSSIEKILHGTDPGQTVAKDYENWYKALFTPSVEAGILKNYDLIGYRTNQVYIKGSLHTPLSPDAVRDVMPIFFSLIEQENNPAVRAVLGHFFLTYIHPHIDGNGRMARFLMNSMLTTGGHDWIIIPVEKRNEYIKGLEEASVRNDISTFTKFVSSTLHQQNQQAIFIQATNHQDFKEIMALRASGFRPSADLIKSMEKNGILPEAAKIAISKIFGLDDKSISPSDIKLAQSNYMKRDNNKSMEL</sequence>
<keyword evidence="2" id="KW-0067">ATP-binding</keyword>
<evidence type="ECO:0000256" key="1">
    <source>
        <dbReference type="PIRSR" id="PIRSR640198-1"/>
    </source>
</evidence>
<dbReference type="RefSeq" id="WP_124790660.1">
    <property type="nucleotide sequence ID" value="NZ_RQYN01000050.1"/>
</dbReference>
<feature type="binding site" evidence="2">
    <location>
        <begin position="445"/>
        <end position="452"/>
    </location>
    <ligand>
        <name>ATP</name>
        <dbReference type="ChEBI" id="CHEBI:30616"/>
    </ligand>
</feature>
<protein>
    <submittedName>
        <fullName evidence="4">Cell filamentation protein Fic</fullName>
    </submittedName>
</protein>
<evidence type="ECO:0000313" key="5">
    <source>
        <dbReference type="Proteomes" id="UP000279860"/>
    </source>
</evidence>
<dbReference type="Pfam" id="PF02661">
    <property type="entry name" value="Fic"/>
    <property type="match status" value="1"/>
</dbReference>
<dbReference type="SUPFAM" id="SSF140931">
    <property type="entry name" value="Fic-like"/>
    <property type="match status" value="1"/>
</dbReference>
<dbReference type="GO" id="GO:0005524">
    <property type="term" value="F:ATP binding"/>
    <property type="evidence" value="ECO:0007669"/>
    <property type="project" value="UniProtKB-KW"/>
</dbReference>
<dbReference type="PROSITE" id="PS51459">
    <property type="entry name" value="FIDO"/>
    <property type="match status" value="1"/>
</dbReference>
<dbReference type="PANTHER" id="PTHR13504:SF38">
    <property type="entry name" value="FIDO DOMAIN-CONTAINING PROTEIN"/>
    <property type="match status" value="1"/>
</dbReference>
<keyword evidence="2" id="KW-0547">Nucleotide-binding</keyword>
<accession>A0A3P1YUG2</accession>
<evidence type="ECO:0000259" key="3">
    <source>
        <dbReference type="PROSITE" id="PS51459"/>
    </source>
</evidence>
<dbReference type="EMBL" id="RQYN01000050">
    <property type="protein sequence ID" value="RRD72463.1"/>
    <property type="molecule type" value="Genomic_DNA"/>
</dbReference>
<proteinExistence type="predicted"/>
<evidence type="ECO:0000313" key="4">
    <source>
        <dbReference type="EMBL" id="RRD72463.1"/>
    </source>
</evidence>
<dbReference type="InterPro" id="IPR040198">
    <property type="entry name" value="Fido_containing"/>
</dbReference>
<gene>
    <name evidence="4" type="ORF">EII41_11260</name>
</gene>
<organism evidence="4 5">
    <name type="scientific">Tannerella forsythia</name>
    <name type="common">Bacteroides forsythus</name>
    <dbReference type="NCBI Taxonomy" id="28112"/>
    <lineage>
        <taxon>Bacteria</taxon>
        <taxon>Pseudomonadati</taxon>
        <taxon>Bacteroidota</taxon>
        <taxon>Bacteroidia</taxon>
        <taxon>Bacteroidales</taxon>
        <taxon>Tannerellaceae</taxon>
        <taxon>Tannerella</taxon>
    </lineage>
</organism>
<dbReference type="InterPro" id="IPR036597">
    <property type="entry name" value="Fido-like_dom_sf"/>
</dbReference>
<dbReference type="InterPro" id="IPR003812">
    <property type="entry name" value="Fido"/>
</dbReference>
<dbReference type="PANTHER" id="PTHR13504">
    <property type="entry name" value="FIDO DOMAIN-CONTAINING PROTEIN DDB_G0283145"/>
    <property type="match status" value="1"/>
</dbReference>
<dbReference type="Gene3D" id="1.10.3290.10">
    <property type="entry name" value="Fido-like domain"/>
    <property type="match status" value="1"/>
</dbReference>
<comment type="caution">
    <text evidence="4">The sequence shown here is derived from an EMBL/GenBank/DDBJ whole genome shotgun (WGS) entry which is preliminary data.</text>
</comment>
<evidence type="ECO:0000256" key="2">
    <source>
        <dbReference type="PIRSR" id="PIRSR640198-2"/>
    </source>
</evidence>
<feature type="domain" description="Fido" evidence="3">
    <location>
        <begin position="368"/>
        <end position="499"/>
    </location>
</feature>
<name>A0A3P1YUG2_TANFO</name>
<reference evidence="4 5" key="1">
    <citation type="submission" date="2018-11" db="EMBL/GenBank/DDBJ databases">
        <title>Genomes From Bacteria Associated with the Canine Oral Cavity: a Test Case for Automated Genome-Based Taxonomic Assignment.</title>
        <authorList>
            <person name="Coil D.A."/>
            <person name="Jospin G."/>
            <person name="Darling A.E."/>
            <person name="Wallis C."/>
            <person name="Davis I.J."/>
            <person name="Harris S."/>
            <person name="Eisen J.A."/>
            <person name="Holcombe L.J."/>
            <person name="O'Flynn C."/>
        </authorList>
    </citation>
    <scope>NUCLEOTIDE SEQUENCE [LARGE SCALE GENOMIC DNA]</scope>
    <source>
        <strain evidence="4 5">OH1426_COT-023</strain>
    </source>
</reference>
<feature type="active site" evidence="1">
    <location>
        <position position="441"/>
    </location>
</feature>